<dbReference type="AlphaFoldDB" id="A0A5B0NJX3"/>
<evidence type="ECO:0000313" key="2">
    <source>
        <dbReference type="EMBL" id="KAA1088129.1"/>
    </source>
</evidence>
<evidence type="ECO:0000256" key="1">
    <source>
        <dbReference type="SAM" id="MobiDB-lite"/>
    </source>
</evidence>
<dbReference type="EMBL" id="VDEP01000407">
    <property type="protein sequence ID" value="KAA1088129.1"/>
    <property type="molecule type" value="Genomic_DNA"/>
</dbReference>
<dbReference type="Proteomes" id="UP000325313">
    <property type="component" value="Unassembled WGS sequence"/>
</dbReference>
<feature type="compositionally biased region" description="Low complexity" evidence="1">
    <location>
        <begin position="1"/>
        <end position="21"/>
    </location>
</feature>
<feature type="region of interest" description="Disordered" evidence="1">
    <location>
        <begin position="1"/>
        <end position="23"/>
    </location>
</feature>
<organism evidence="2 3">
    <name type="scientific">Puccinia graminis f. sp. tritici</name>
    <dbReference type="NCBI Taxonomy" id="56615"/>
    <lineage>
        <taxon>Eukaryota</taxon>
        <taxon>Fungi</taxon>
        <taxon>Dikarya</taxon>
        <taxon>Basidiomycota</taxon>
        <taxon>Pucciniomycotina</taxon>
        <taxon>Pucciniomycetes</taxon>
        <taxon>Pucciniales</taxon>
        <taxon>Pucciniaceae</taxon>
        <taxon>Puccinia</taxon>
    </lineage>
</organism>
<sequence length="61" mass="6568">MIASPLTSPSSSSMASNAPSSHVNLPAESCNLKVFARILDQPSEAEEPVYFMLQAENQESK</sequence>
<accession>A0A5B0NJX3</accession>
<protein>
    <submittedName>
        <fullName evidence="2">Uncharacterized protein</fullName>
    </submittedName>
</protein>
<comment type="caution">
    <text evidence="2">The sequence shown here is derived from an EMBL/GenBank/DDBJ whole genome shotgun (WGS) entry which is preliminary data.</text>
</comment>
<gene>
    <name evidence="2" type="ORF">PGTUg99_015956</name>
</gene>
<evidence type="ECO:0000313" key="3">
    <source>
        <dbReference type="Proteomes" id="UP000325313"/>
    </source>
</evidence>
<reference evidence="2 3" key="1">
    <citation type="submission" date="2019-05" db="EMBL/GenBank/DDBJ databases">
        <title>Emergence of the Ug99 lineage of the wheat stem rust pathogen through somatic hybridization.</title>
        <authorList>
            <person name="Li F."/>
            <person name="Upadhyaya N.M."/>
            <person name="Sperschneider J."/>
            <person name="Matny O."/>
            <person name="Nguyen-Phuc H."/>
            <person name="Mago R."/>
            <person name="Raley C."/>
            <person name="Miller M.E."/>
            <person name="Silverstein K.A.T."/>
            <person name="Henningsen E."/>
            <person name="Hirsch C.D."/>
            <person name="Visser B."/>
            <person name="Pretorius Z.A."/>
            <person name="Steffenson B.J."/>
            <person name="Schwessinger B."/>
            <person name="Dodds P.N."/>
            <person name="Figueroa M."/>
        </authorList>
    </citation>
    <scope>NUCLEOTIDE SEQUENCE [LARGE SCALE GENOMIC DNA]</scope>
    <source>
        <strain evidence="2 3">Ug99</strain>
    </source>
</reference>
<name>A0A5B0NJX3_PUCGR</name>
<proteinExistence type="predicted"/>